<keyword evidence="5" id="KW-1185">Reference proteome</keyword>
<dbReference type="Pfam" id="PF26502">
    <property type="entry name" value="DUF8167_2nd"/>
    <property type="match status" value="1"/>
</dbReference>
<organism evidence="4 5">
    <name type="scientific">Salinadaptatus halalkaliphilus</name>
    <dbReference type="NCBI Taxonomy" id="2419781"/>
    <lineage>
        <taxon>Archaea</taxon>
        <taxon>Methanobacteriati</taxon>
        <taxon>Methanobacteriota</taxon>
        <taxon>Stenosarchaea group</taxon>
        <taxon>Halobacteria</taxon>
        <taxon>Halobacteriales</taxon>
        <taxon>Natrialbaceae</taxon>
        <taxon>Salinadaptatus</taxon>
    </lineage>
</organism>
<dbReference type="InterPro" id="IPR058603">
    <property type="entry name" value="DUF8167_2nd"/>
</dbReference>
<dbReference type="PROSITE" id="PS51202">
    <property type="entry name" value="RCK_C"/>
    <property type="match status" value="1"/>
</dbReference>
<evidence type="ECO:0000256" key="1">
    <source>
        <dbReference type="SAM" id="MobiDB-lite"/>
    </source>
</evidence>
<dbReference type="Proteomes" id="UP000318864">
    <property type="component" value="Unassembled WGS sequence"/>
</dbReference>
<feature type="transmembrane region" description="Helical" evidence="2">
    <location>
        <begin position="48"/>
        <end position="72"/>
    </location>
</feature>
<keyword evidence="2" id="KW-0812">Transmembrane</keyword>
<evidence type="ECO:0000313" key="4">
    <source>
        <dbReference type="EMBL" id="THE66036.1"/>
    </source>
</evidence>
<feature type="transmembrane region" description="Helical" evidence="2">
    <location>
        <begin position="14"/>
        <end position="36"/>
    </location>
</feature>
<dbReference type="AlphaFoldDB" id="A0A4S3TP93"/>
<evidence type="ECO:0000313" key="5">
    <source>
        <dbReference type="Proteomes" id="UP000318864"/>
    </source>
</evidence>
<dbReference type="InterPro" id="IPR058604">
    <property type="entry name" value="DUF8167_3rd"/>
</dbReference>
<reference evidence="4 5" key="1">
    <citation type="submission" date="2018-10" db="EMBL/GenBank/DDBJ databases">
        <title>Natronolimnobius sp. XQ-INN 246 isolated from Inner Mongolia Autonomous Region of China.</title>
        <authorList>
            <person name="Xue Q."/>
        </authorList>
    </citation>
    <scope>NUCLEOTIDE SEQUENCE [LARGE SCALE GENOMIC DNA]</scope>
    <source>
        <strain evidence="4 5">XQ-INN 246</strain>
    </source>
</reference>
<evidence type="ECO:0000256" key="2">
    <source>
        <dbReference type="SAM" id="Phobius"/>
    </source>
</evidence>
<proteinExistence type="predicted"/>
<dbReference type="OrthoDB" id="205214at2157"/>
<feature type="domain" description="RCK C-terminal" evidence="3">
    <location>
        <begin position="298"/>
        <end position="376"/>
    </location>
</feature>
<dbReference type="Pfam" id="PF26501">
    <property type="entry name" value="DUF8167"/>
    <property type="match status" value="1"/>
</dbReference>
<keyword evidence="2" id="KW-1133">Transmembrane helix</keyword>
<dbReference type="EMBL" id="RBZW01000012">
    <property type="protein sequence ID" value="THE66036.1"/>
    <property type="molecule type" value="Genomic_DNA"/>
</dbReference>
<dbReference type="SUPFAM" id="SSF116726">
    <property type="entry name" value="TrkA C-terminal domain-like"/>
    <property type="match status" value="1"/>
</dbReference>
<keyword evidence="2" id="KW-0472">Membrane</keyword>
<dbReference type="RefSeq" id="WP_141463373.1">
    <property type="nucleotide sequence ID" value="NZ_RBZW01000012.1"/>
</dbReference>
<feature type="region of interest" description="Disordered" evidence="1">
    <location>
        <begin position="367"/>
        <end position="388"/>
    </location>
</feature>
<comment type="caution">
    <text evidence="4">The sequence shown here is derived from an EMBL/GenBank/DDBJ whole genome shotgun (WGS) entry which is preliminary data.</text>
</comment>
<dbReference type="InterPro" id="IPR006037">
    <property type="entry name" value="RCK_C"/>
</dbReference>
<dbReference type="InterPro" id="IPR036721">
    <property type="entry name" value="RCK_C_sf"/>
</dbReference>
<dbReference type="Pfam" id="PF26503">
    <property type="entry name" value="DUF8167_3rd"/>
    <property type="match status" value="1"/>
</dbReference>
<dbReference type="GO" id="GO:0008324">
    <property type="term" value="F:monoatomic cation transmembrane transporter activity"/>
    <property type="evidence" value="ECO:0007669"/>
    <property type="project" value="InterPro"/>
</dbReference>
<sequence length="388" mass="40610">MIDVVALWELARTVAIGTVGSGLLAAIVGGFVAGWYRSRTKRAPPAGTVPMIGLAAVTGYWLVVAATTGSIVPGAPLEHQLSAGMLLATVAVAGVAGTVGGRFVDRLACQVGEIPRLEADGEPAAAVRDARLAVSLELPATIDDAEGYRPVDESTTRRLSGTTIELPHALSIDERRDRIERQLTADYDIDYTDVTMAEDGTVDRVLVGRHAPGLGTTVPPKTVGVAIRAECPSEASLGDSVEIWSTAAGGRLLATGTLRATDGSIATVVVDADRTPALADDERYRLVTRPAGPTGGYEFASTLHALEATVSTITVEPDGDLVGEFVGWLPGRVLVIDRDDDLLAVPETNEPLRAGDTCWVLAHPDELTDFDPTTPAVESGHEPPQTAN</sequence>
<protein>
    <recommendedName>
        <fullName evidence="3">RCK C-terminal domain-containing protein</fullName>
    </recommendedName>
</protein>
<evidence type="ECO:0000259" key="3">
    <source>
        <dbReference type="PROSITE" id="PS51202"/>
    </source>
</evidence>
<name>A0A4S3TP93_9EURY</name>
<accession>A0A4S3TP93</accession>
<dbReference type="GO" id="GO:0006813">
    <property type="term" value="P:potassium ion transport"/>
    <property type="evidence" value="ECO:0007669"/>
    <property type="project" value="InterPro"/>
</dbReference>
<gene>
    <name evidence="4" type="ORF">D8Y22_03685</name>
</gene>
<feature type="transmembrane region" description="Helical" evidence="2">
    <location>
        <begin position="84"/>
        <end position="104"/>
    </location>
</feature>
<dbReference type="InterPro" id="IPR058480">
    <property type="entry name" value="DUF8167_N"/>
</dbReference>